<name>A0AAN9A0V8_HALRR</name>
<feature type="domain" description="Tyrosine-protein phosphatase" evidence="1">
    <location>
        <begin position="39"/>
        <end position="147"/>
    </location>
</feature>
<dbReference type="AlphaFoldDB" id="A0AAN9A0V8"/>
<feature type="non-terminal residue" evidence="2">
    <location>
        <position position="1"/>
    </location>
</feature>
<dbReference type="EMBL" id="JAXCGZ010015434">
    <property type="protein sequence ID" value="KAK7070299.1"/>
    <property type="molecule type" value="Genomic_DNA"/>
</dbReference>
<dbReference type="Pfam" id="PF00102">
    <property type="entry name" value="Y_phosphatase"/>
    <property type="match status" value="1"/>
</dbReference>
<dbReference type="InterPro" id="IPR000242">
    <property type="entry name" value="PTP_cat"/>
</dbReference>
<organism evidence="2 3">
    <name type="scientific">Halocaridina rubra</name>
    <name type="common">Hawaiian red shrimp</name>
    <dbReference type="NCBI Taxonomy" id="373956"/>
    <lineage>
        <taxon>Eukaryota</taxon>
        <taxon>Metazoa</taxon>
        <taxon>Ecdysozoa</taxon>
        <taxon>Arthropoda</taxon>
        <taxon>Crustacea</taxon>
        <taxon>Multicrustacea</taxon>
        <taxon>Malacostraca</taxon>
        <taxon>Eumalacostraca</taxon>
        <taxon>Eucarida</taxon>
        <taxon>Decapoda</taxon>
        <taxon>Pleocyemata</taxon>
        <taxon>Caridea</taxon>
        <taxon>Atyoidea</taxon>
        <taxon>Atyidae</taxon>
        <taxon>Halocaridina</taxon>
    </lineage>
</organism>
<comment type="caution">
    <text evidence="2">The sequence shown here is derived from an EMBL/GenBank/DDBJ whole genome shotgun (WGS) entry which is preliminary data.</text>
</comment>
<dbReference type="PROSITE" id="PS50055">
    <property type="entry name" value="TYR_PHOSPHATASE_PTP"/>
    <property type="match status" value="1"/>
</dbReference>
<sequence>KTSVVAESLDLRSVTVEARKETDLTQYIEYLLSDSQAGLEKEFKDLQNLSPQHSTAIAKEHYNAPKNRFINILPYDHSRVILQEHQGIPGSDYINASHIKSTLRPDVITTELKRCQGKWLSDPWIFLSRLKPDAISTELKRCQGKCW</sequence>
<proteinExistence type="predicted"/>
<reference evidence="2 3" key="1">
    <citation type="submission" date="2023-11" db="EMBL/GenBank/DDBJ databases">
        <title>Halocaridina rubra genome assembly.</title>
        <authorList>
            <person name="Smith C."/>
        </authorList>
    </citation>
    <scope>NUCLEOTIDE SEQUENCE [LARGE SCALE GENOMIC DNA]</scope>
    <source>
        <strain evidence="2">EP-1</strain>
        <tissue evidence="2">Whole</tissue>
    </source>
</reference>
<dbReference type="PANTHER" id="PTHR19134">
    <property type="entry name" value="RECEPTOR-TYPE TYROSINE-PROTEIN PHOSPHATASE"/>
    <property type="match status" value="1"/>
</dbReference>
<evidence type="ECO:0000313" key="3">
    <source>
        <dbReference type="Proteomes" id="UP001381693"/>
    </source>
</evidence>
<gene>
    <name evidence="2" type="ORF">SK128_004334</name>
</gene>
<dbReference type="SUPFAM" id="SSF52799">
    <property type="entry name" value="(Phosphotyrosine protein) phosphatases II"/>
    <property type="match status" value="1"/>
</dbReference>
<dbReference type="GO" id="GO:0004725">
    <property type="term" value="F:protein tyrosine phosphatase activity"/>
    <property type="evidence" value="ECO:0007669"/>
    <property type="project" value="InterPro"/>
</dbReference>
<dbReference type="Gene3D" id="3.90.190.10">
    <property type="entry name" value="Protein tyrosine phosphatase superfamily"/>
    <property type="match status" value="1"/>
</dbReference>
<evidence type="ECO:0000259" key="1">
    <source>
        <dbReference type="PROSITE" id="PS50055"/>
    </source>
</evidence>
<dbReference type="InterPro" id="IPR050348">
    <property type="entry name" value="Protein-Tyr_Phosphatase"/>
</dbReference>
<accession>A0AAN9A0V8</accession>
<dbReference type="Proteomes" id="UP001381693">
    <property type="component" value="Unassembled WGS sequence"/>
</dbReference>
<dbReference type="PANTHER" id="PTHR19134:SF449">
    <property type="entry name" value="TYROSINE-PROTEIN PHOSPHATASE 1"/>
    <property type="match status" value="1"/>
</dbReference>
<protein>
    <recommendedName>
        <fullName evidence="1">Tyrosine-protein phosphatase domain-containing protein</fullName>
    </recommendedName>
</protein>
<evidence type="ECO:0000313" key="2">
    <source>
        <dbReference type="EMBL" id="KAK7070299.1"/>
    </source>
</evidence>
<keyword evidence="3" id="KW-1185">Reference proteome</keyword>
<dbReference type="InterPro" id="IPR029021">
    <property type="entry name" value="Prot-tyrosine_phosphatase-like"/>
</dbReference>